<evidence type="ECO:0000313" key="1">
    <source>
        <dbReference type="EMBL" id="PCJ22379.1"/>
    </source>
</evidence>
<protein>
    <submittedName>
        <fullName evidence="1">Uncharacterized protein</fullName>
    </submittedName>
</protein>
<dbReference type="AlphaFoldDB" id="A0A2A5AT12"/>
<reference evidence="2" key="1">
    <citation type="submission" date="2017-08" db="EMBL/GenBank/DDBJ databases">
        <title>A dynamic microbial community with high functional redundancy inhabits the cold, oxic subseafloor aquifer.</title>
        <authorList>
            <person name="Tully B.J."/>
            <person name="Wheat C.G."/>
            <person name="Glazer B.T."/>
            <person name="Huber J.A."/>
        </authorList>
    </citation>
    <scope>NUCLEOTIDE SEQUENCE [LARGE SCALE GENOMIC DNA]</scope>
</reference>
<name>A0A2A5AT12_9GAMM</name>
<sequence length="202" mass="23075">MINRYIIVDDFYGNPDELVRIALKSIREAELPRGTYAGVMTTDAYLGDQHLDIFKKLTLEPSINPSTNACGKLRFTIASDPFKFHIHYDVDMETKWAGVVYLSKDHPKTEGTSFWKHKRTGLEVAPNTVEGFAKYGWSSFKDMRSFLETEGLDESLWEKTLTVPYKYNRLVLFRPWLLHSPGPAFGDSLESSRIVQTLFLGG</sequence>
<dbReference type="InterPro" id="IPR045617">
    <property type="entry name" value="DUF6445"/>
</dbReference>
<organism evidence="1 2">
    <name type="scientific">SAR86 cluster bacterium</name>
    <dbReference type="NCBI Taxonomy" id="2030880"/>
    <lineage>
        <taxon>Bacteria</taxon>
        <taxon>Pseudomonadati</taxon>
        <taxon>Pseudomonadota</taxon>
        <taxon>Gammaproteobacteria</taxon>
        <taxon>SAR86 cluster</taxon>
    </lineage>
</organism>
<accession>A0A2A5AT12</accession>
<gene>
    <name evidence="1" type="ORF">COA96_14615</name>
</gene>
<dbReference type="Pfam" id="PF20043">
    <property type="entry name" value="DUF6445"/>
    <property type="match status" value="1"/>
</dbReference>
<proteinExistence type="predicted"/>
<comment type="caution">
    <text evidence="1">The sequence shown here is derived from an EMBL/GenBank/DDBJ whole genome shotgun (WGS) entry which is preliminary data.</text>
</comment>
<evidence type="ECO:0000313" key="2">
    <source>
        <dbReference type="Proteomes" id="UP000218327"/>
    </source>
</evidence>
<dbReference type="EMBL" id="NVVJ01000063">
    <property type="protein sequence ID" value="PCJ22379.1"/>
    <property type="molecule type" value="Genomic_DNA"/>
</dbReference>
<dbReference type="Proteomes" id="UP000218327">
    <property type="component" value="Unassembled WGS sequence"/>
</dbReference>